<dbReference type="InterPro" id="IPR043519">
    <property type="entry name" value="NT_sf"/>
</dbReference>
<dbReference type="EMBL" id="CP002930">
    <property type="protein sequence ID" value="AFY01355.1"/>
    <property type="molecule type" value="Genomic_DNA"/>
</dbReference>
<dbReference type="OrthoDB" id="284878at2"/>
<dbReference type="Pfam" id="PF08843">
    <property type="entry name" value="AbiEii"/>
    <property type="match status" value="1"/>
</dbReference>
<evidence type="ECO:0000313" key="1">
    <source>
        <dbReference type="EMBL" id="AFY01355.1"/>
    </source>
</evidence>
<dbReference type="Proteomes" id="UP000010074">
    <property type="component" value="Chromosome"/>
</dbReference>
<dbReference type="InterPro" id="IPR014942">
    <property type="entry name" value="AbiEii"/>
</dbReference>
<organism evidence="1 2">
    <name type="scientific">Bdellovibrio bacteriovorus str. Tiberius</name>
    <dbReference type="NCBI Taxonomy" id="1069642"/>
    <lineage>
        <taxon>Bacteria</taxon>
        <taxon>Pseudomonadati</taxon>
        <taxon>Bdellovibrionota</taxon>
        <taxon>Bdellovibrionia</taxon>
        <taxon>Bdellovibrionales</taxon>
        <taxon>Pseudobdellovibrionaceae</taxon>
        <taxon>Bdellovibrio</taxon>
    </lineage>
</organism>
<dbReference type="AlphaFoldDB" id="K7YXA5"/>
<proteinExistence type="predicted"/>
<dbReference type="Gene3D" id="3.30.460.40">
    <property type="match status" value="1"/>
</dbReference>
<protein>
    <recommendedName>
        <fullName evidence="3">Nucleotidyltransferase</fullName>
    </recommendedName>
</protein>
<sequence>MLLYQLVDKFQYEKIPFTLVGGYALALHGIVRATMDVDFVLNLKLEDYQKAETALASLGLQPRIPVRAQDIIQFRKEYIEERNLIAWSFVDFKDPSRQVDILITKNLKDLDVVKISVAGRRIPVASLKELLKMKLESNRPQDQIDILRIKEVLNEKK</sequence>
<dbReference type="RefSeq" id="WP_015090804.1">
    <property type="nucleotide sequence ID" value="NC_019567.1"/>
</dbReference>
<dbReference type="KEGG" id="bbat:Bdt_1660"/>
<reference evidence="1 2" key="1">
    <citation type="journal article" date="2012" name="BMC Genomics">
        <title>Genome analysis of a simultaneously predatory and prey-independent, novel Bdellovibrio bacteriovorus from the River Tiber, supports in silico predictions of both ancient and recent lateral gene transfer from diverse bacteria.</title>
        <authorList>
            <person name="Hobley L."/>
            <person name="Lerner T.R."/>
            <person name="Williams L.E."/>
            <person name="Lambert C."/>
            <person name="Till R."/>
            <person name="Milner D.S."/>
            <person name="Basford S.M."/>
            <person name="Capeness M.J."/>
            <person name="Fenton A.K."/>
            <person name="Atterbury R.J."/>
            <person name="Harris M.A."/>
            <person name="Sockett R.E."/>
        </authorList>
    </citation>
    <scope>NUCLEOTIDE SEQUENCE [LARGE SCALE GENOMIC DNA]</scope>
    <source>
        <strain evidence="1 2">Tiberius</strain>
    </source>
</reference>
<dbReference type="STRING" id="1069642.Bdt_1660"/>
<dbReference type="HOGENOM" id="CLU_120522_2_0_7"/>
<evidence type="ECO:0008006" key="3">
    <source>
        <dbReference type="Google" id="ProtNLM"/>
    </source>
</evidence>
<name>K7YXA5_BDEBC</name>
<accession>K7YXA5</accession>
<dbReference type="PATRIC" id="fig|1069642.3.peg.1641"/>
<gene>
    <name evidence="1" type="ORF">Bdt_1660</name>
</gene>
<dbReference type="SUPFAM" id="SSF81301">
    <property type="entry name" value="Nucleotidyltransferase"/>
    <property type="match status" value="1"/>
</dbReference>
<evidence type="ECO:0000313" key="2">
    <source>
        <dbReference type="Proteomes" id="UP000010074"/>
    </source>
</evidence>